<organism evidence="3 4">
    <name type="scientific">Tilletia laevis</name>
    <dbReference type="NCBI Taxonomy" id="157183"/>
    <lineage>
        <taxon>Eukaryota</taxon>
        <taxon>Fungi</taxon>
        <taxon>Dikarya</taxon>
        <taxon>Basidiomycota</taxon>
        <taxon>Ustilaginomycotina</taxon>
        <taxon>Exobasidiomycetes</taxon>
        <taxon>Tilletiales</taxon>
        <taxon>Tilletiaceae</taxon>
        <taxon>Tilletia</taxon>
    </lineage>
</organism>
<gene>
    <name evidence="3" type="ORF">JKILLFL_G9104</name>
</gene>
<keyword evidence="4" id="KW-1185">Reference proteome</keyword>
<feature type="region of interest" description="Disordered" evidence="1">
    <location>
        <begin position="72"/>
        <end position="100"/>
    </location>
</feature>
<evidence type="ECO:0000256" key="1">
    <source>
        <dbReference type="SAM" id="MobiDB-lite"/>
    </source>
</evidence>
<dbReference type="AlphaFoldDB" id="A0A9N8M3G1"/>
<sequence length="113" mass="11786">MKFSIALVFASLALIAIVPGVHSSLSDARANRRECGGGGKCGWTVDQVRDHLRKLARQSTARLFAMTKAKPKMPAASLAPSATTGAALPRTSAAPSSTDHAIEEGLISSVRTL</sequence>
<comment type="caution">
    <text evidence="3">The sequence shown here is derived from an EMBL/GenBank/DDBJ whole genome shotgun (WGS) entry which is preliminary data.</text>
</comment>
<keyword evidence="2" id="KW-0732">Signal</keyword>
<evidence type="ECO:0000313" key="4">
    <source>
        <dbReference type="Proteomes" id="UP000836404"/>
    </source>
</evidence>
<evidence type="ECO:0000313" key="3">
    <source>
        <dbReference type="EMBL" id="CAD6962521.1"/>
    </source>
</evidence>
<name>A0A9N8M3G1_9BASI</name>
<dbReference type="EMBL" id="CAJHJF010007308">
    <property type="protein sequence ID" value="CAD6962521.1"/>
    <property type="molecule type" value="Genomic_DNA"/>
</dbReference>
<accession>A0A9N8M3G1</accession>
<feature type="chain" id="PRO_5041192324" evidence="2">
    <location>
        <begin position="24"/>
        <end position="113"/>
    </location>
</feature>
<evidence type="ECO:0000256" key="2">
    <source>
        <dbReference type="SAM" id="SignalP"/>
    </source>
</evidence>
<proteinExistence type="predicted"/>
<protein>
    <submittedName>
        <fullName evidence="3">Uncharacterized protein</fullName>
    </submittedName>
</protein>
<dbReference type="Proteomes" id="UP000836404">
    <property type="component" value="Unassembled WGS sequence"/>
</dbReference>
<feature type="signal peptide" evidence="2">
    <location>
        <begin position="1"/>
        <end position="23"/>
    </location>
</feature>
<reference evidence="3 4" key="1">
    <citation type="submission" date="2020-10" db="EMBL/GenBank/DDBJ databases">
        <authorList>
            <person name="Sedaghatjoo S."/>
        </authorList>
    </citation>
    <scope>NUCLEOTIDE SEQUENCE [LARGE SCALE GENOMIC DNA]</scope>
    <source>
        <strain evidence="3 4">LLFL</strain>
    </source>
</reference>